<dbReference type="SUPFAM" id="SSF53098">
    <property type="entry name" value="Ribonuclease H-like"/>
    <property type="match status" value="1"/>
</dbReference>
<dbReference type="InterPro" id="IPR012337">
    <property type="entry name" value="RNaseH-like_sf"/>
</dbReference>
<dbReference type="AlphaFoldDB" id="A0A9D5R8U2"/>
<dbReference type="InterPro" id="IPR025948">
    <property type="entry name" value="HTH-like_dom"/>
</dbReference>
<organism evidence="3 4">
    <name type="scientific">Ructibacterium gallinarum</name>
    <dbReference type="NCBI Taxonomy" id="2779355"/>
    <lineage>
        <taxon>Bacteria</taxon>
        <taxon>Bacillati</taxon>
        <taxon>Bacillota</taxon>
        <taxon>Clostridia</taxon>
        <taxon>Eubacteriales</taxon>
        <taxon>Oscillospiraceae</taxon>
        <taxon>Ructibacterium</taxon>
    </lineage>
</organism>
<dbReference type="InterPro" id="IPR050900">
    <property type="entry name" value="Transposase_IS3/IS150/IS904"/>
</dbReference>
<dbReference type="InterPro" id="IPR036397">
    <property type="entry name" value="RNaseH_sf"/>
</dbReference>
<protein>
    <submittedName>
        <fullName evidence="3">IS3 family transposase</fullName>
    </submittedName>
</protein>
<gene>
    <name evidence="3" type="ORF">INF28_07775</name>
</gene>
<evidence type="ECO:0000259" key="2">
    <source>
        <dbReference type="PROSITE" id="PS50994"/>
    </source>
</evidence>
<dbReference type="InterPro" id="IPR048020">
    <property type="entry name" value="Transpos_IS3"/>
</dbReference>
<dbReference type="Proteomes" id="UP000806542">
    <property type="component" value="Unassembled WGS sequence"/>
</dbReference>
<evidence type="ECO:0000256" key="1">
    <source>
        <dbReference type="ARBA" id="ARBA00002286"/>
    </source>
</evidence>
<dbReference type="PANTHER" id="PTHR46889">
    <property type="entry name" value="TRANSPOSASE INSF FOR INSERTION SEQUENCE IS3B-RELATED"/>
    <property type="match status" value="1"/>
</dbReference>
<evidence type="ECO:0000313" key="3">
    <source>
        <dbReference type="EMBL" id="MBE5040360.1"/>
    </source>
</evidence>
<name>A0A9D5R8U2_9FIRM</name>
<reference evidence="3" key="1">
    <citation type="submission" date="2020-10" db="EMBL/GenBank/DDBJ databases">
        <title>ChiBAC.</title>
        <authorList>
            <person name="Zenner C."/>
            <person name="Hitch T.C.A."/>
            <person name="Clavel T."/>
        </authorList>
    </citation>
    <scope>NUCLEOTIDE SEQUENCE</scope>
    <source>
        <strain evidence="3">DSM 107454</strain>
    </source>
</reference>
<dbReference type="GO" id="GO:0015074">
    <property type="term" value="P:DNA integration"/>
    <property type="evidence" value="ECO:0007669"/>
    <property type="project" value="InterPro"/>
</dbReference>
<keyword evidence="4" id="KW-1185">Reference proteome</keyword>
<accession>A0A9D5R8U2</accession>
<dbReference type="RefSeq" id="WP_226392910.1">
    <property type="nucleotide sequence ID" value="NZ_JADCKB010000014.1"/>
</dbReference>
<dbReference type="EMBL" id="JADCKB010000014">
    <property type="protein sequence ID" value="MBE5040360.1"/>
    <property type="molecule type" value="Genomic_DNA"/>
</dbReference>
<dbReference type="SUPFAM" id="SSF46689">
    <property type="entry name" value="Homeodomain-like"/>
    <property type="match status" value="1"/>
</dbReference>
<evidence type="ECO:0000313" key="4">
    <source>
        <dbReference type="Proteomes" id="UP000806542"/>
    </source>
</evidence>
<comment type="caution">
    <text evidence="3">The sequence shown here is derived from an EMBL/GenBank/DDBJ whole genome shotgun (WGS) entry which is preliminary data.</text>
</comment>
<dbReference type="InterPro" id="IPR001584">
    <property type="entry name" value="Integrase_cat-core"/>
</dbReference>
<dbReference type="Pfam" id="PF13333">
    <property type="entry name" value="rve_2"/>
    <property type="match status" value="1"/>
</dbReference>
<dbReference type="NCBIfam" id="NF033516">
    <property type="entry name" value="transpos_IS3"/>
    <property type="match status" value="1"/>
</dbReference>
<feature type="domain" description="Integrase catalytic" evidence="2">
    <location>
        <begin position="212"/>
        <end position="374"/>
    </location>
</feature>
<dbReference type="Pfam" id="PF13276">
    <property type="entry name" value="HTH_21"/>
    <property type="match status" value="1"/>
</dbReference>
<dbReference type="PROSITE" id="PS50994">
    <property type="entry name" value="INTEGRASE"/>
    <property type="match status" value="1"/>
</dbReference>
<comment type="function">
    <text evidence="1">Involved in the transposition of the insertion sequence.</text>
</comment>
<dbReference type="Gene3D" id="3.30.420.10">
    <property type="entry name" value="Ribonuclease H-like superfamily/Ribonuclease H"/>
    <property type="match status" value="1"/>
</dbReference>
<dbReference type="GO" id="GO:0003676">
    <property type="term" value="F:nucleic acid binding"/>
    <property type="evidence" value="ECO:0007669"/>
    <property type="project" value="InterPro"/>
</dbReference>
<dbReference type="InterPro" id="IPR009057">
    <property type="entry name" value="Homeodomain-like_sf"/>
</dbReference>
<sequence>MKQKYTQKQKYDVIKRYLASEQVLSIHKRTGIPRSTIYSWISDYNYKHQVKDHAINLKDYNDLKRKYERSQIIIKILQSASCLATDSIDNKYYAIEDMLLEGYNVNVLCEALRLPKGTYYNRKLRGKNGNTQAKQRRDELKPVIEAIYQESNQIYGPCKIAAVMYDRGYHISPNTIARIMHENGWFSIRGGAKALYEMNQKRKENILNQQFTTTRPNEVWVSDVTYYTYNQMRYFICAIIDLYARKVVAWKISKKNSTQLIRKTFMDAYSSREITDNLLFHSDQGGNYVSKTFMKQLQELNVQQSFSRASTPYDNSVCESFFSSFKQEELYRHEYKTVEEMKRSINNYMIFYNEKRPHSIIRYQTPNKFEAKYYVKLRLLQDVNLDDNSSNL</sequence>
<dbReference type="Pfam" id="PF00665">
    <property type="entry name" value="rve"/>
    <property type="match status" value="1"/>
</dbReference>
<proteinExistence type="predicted"/>